<gene>
    <name evidence="1" type="ORF">PDE_01535</name>
</gene>
<dbReference type="Proteomes" id="UP000019376">
    <property type="component" value="Unassembled WGS sequence"/>
</dbReference>
<dbReference type="HOGENOM" id="CLU_2237516_0_0_1"/>
<evidence type="ECO:0000313" key="2">
    <source>
        <dbReference type="Proteomes" id="UP000019376"/>
    </source>
</evidence>
<accession>S8AL59</accession>
<dbReference type="AlphaFoldDB" id="S8AL59"/>
<protein>
    <submittedName>
        <fullName evidence="1">Uncharacterized protein</fullName>
    </submittedName>
</protein>
<evidence type="ECO:0000313" key="1">
    <source>
        <dbReference type="EMBL" id="EPS26598.1"/>
    </source>
</evidence>
<dbReference type="EMBL" id="KB644409">
    <property type="protein sequence ID" value="EPS26598.1"/>
    <property type="molecule type" value="Genomic_DNA"/>
</dbReference>
<proteinExistence type="predicted"/>
<sequence length="105" mass="11325">MTSGQKTFLAIITSLCPQVNTSRPSPVLKVEEVILVGKSLDKASSLDHYRLVDVDHLRLVASPPPPPQAGSGSIAPVYSGYYDNHYTPGTTLSGRVIQIKKSQFS</sequence>
<keyword evidence="2" id="KW-1185">Reference proteome</keyword>
<name>S8AL59_PENO1</name>
<reference evidence="1 2" key="1">
    <citation type="journal article" date="2013" name="PLoS ONE">
        <title>Genomic and secretomic analyses reveal unique features of the lignocellulolytic enzyme system of Penicillium decumbens.</title>
        <authorList>
            <person name="Liu G."/>
            <person name="Zhang L."/>
            <person name="Wei X."/>
            <person name="Zou G."/>
            <person name="Qin Y."/>
            <person name="Ma L."/>
            <person name="Li J."/>
            <person name="Zheng H."/>
            <person name="Wang S."/>
            <person name="Wang C."/>
            <person name="Xun L."/>
            <person name="Zhao G.-P."/>
            <person name="Zhou Z."/>
            <person name="Qu Y."/>
        </authorList>
    </citation>
    <scope>NUCLEOTIDE SEQUENCE [LARGE SCALE GENOMIC DNA]</scope>
    <source>
        <strain evidence="2">114-2 / CGMCC 5302</strain>
    </source>
</reference>
<organism evidence="1 2">
    <name type="scientific">Penicillium oxalicum (strain 114-2 / CGMCC 5302)</name>
    <name type="common">Penicillium decumbens</name>
    <dbReference type="NCBI Taxonomy" id="933388"/>
    <lineage>
        <taxon>Eukaryota</taxon>
        <taxon>Fungi</taxon>
        <taxon>Dikarya</taxon>
        <taxon>Ascomycota</taxon>
        <taxon>Pezizomycotina</taxon>
        <taxon>Eurotiomycetes</taxon>
        <taxon>Eurotiomycetidae</taxon>
        <taxon>Eurotiales</taxon>
        <taxon>Aspergillaceae</taxon>
        <taxon>Penicillium</taxon>
    </lineage>
</organism>